<dbReference type="PANTHER" id="PTHR43185:SF1">
    <property type="entry name" value="FE(2+) TRANSPORTER FEOB"/>
    <property type="match status" value="1"/>
</dbReference>
<dbReference type="SUPFAM" id="SSF52540">
    <property type="entry name" value="P-loop containing nucleoside triphosphate hydrolases"/>
    <property type="match status" value="1"/>
</dbReference>
<feature type="transmembrane region" description="Helical" evidence="2">
    <location>
        <begin position="593"/>
        <end position="613"/>
    </location>
</feature>
<keyword evidence="5" id="KW-1185">Reference proteome</keyword>
<feature type="transmembrane region" description="Helical" evidence="2">
    <location>
        <begin position="222"/>
        <end position="243"/>
    </location>
</feature>
<feature type="transmembrane region" description="Helical" evidence="2">
    <location>
        <begin position="278"/>
        <end position="302"/>
    </location>
</feature>
<sequence>MSAAIVPLRLALVGNPNSGKTALFNQLTGSRQKVANYTGVTVERKEGHFRAPSGRDFAVLDLPGAYSLQPASLDEAITRDLCRGFYPGEPAPDVLVYVMDATNLRLHLRFALELRELGRPMIVALNMMDAAQRRGIVIDLPALEQALGVPVVETVAVRRGGARVLVERLDAQAASLAAPTATPPADGNYHAQVRQILSAAVTMPTRTSRVDDALDRWLLHPVWGLVTLAVVMFLIFQAVYAWATPVMDLIDVGTAALGEWVGSTMPEGPLNSLLKDGVIAGLGGVIVFLPQILILFAFILALEESGYLPRAAFLLDRMMAAAGLSGRSFIPLLSSFACAVPGIMSTRSIQDPRDRLATIMVAPLMTCSARLPVYALLIGAFIPQRTVWGIFNQQGLVLFGLYAAAIVSALLVSWTMKKWRRDKSEHPLMLELPSYRVPQVRDLALGLWERAWIFLKRVGGIILALTILLWFLLSFPAAPANATLPAIDYSFAGRIGHAMAAFFAPLGFNWQICIALIPGLAAREVAVASLATVYALSSADDDAAAQALSPLISDGWSLATALSLLVWYIYAPMCISTLATIKRETNSWKQMTISAVYLFALAYLASLVTYQLAVALGAG</sequence>
<proteinExistence type="predicted"/>
<dbReference type="EMBL" id="JAJGQJ010000011">
    <property type="protein sequence ID" value="MCC4619865.1"/>
    <property type="molecule type" value="Genomic_DNA"/>
</dbReference>
<evidence type="ECO:0000256" key="1">
    <source>
        <dbReference type="ARBA" id="ARBA00031200"/>
    </source>
</evidence>
<gene>
    <name evidence="4" type="ORF">LL965_07080</name>
</gene>
<feature type="transmembrane region" description="Helical" evidence="2">
    <location>
        <begin position="356"/>
        <end position="382"/>
    </location>
</feature>
<feature type="transmembrane region" description="Helical" evidence="2">
    <location>
        <begin position="458"/>
        <end position="477"/>
    </location>
</feature>
<dbReference type="InterPro" id="IPR011640">
    <property type="entry name" value="Fe2_transport_prot_B_C"/>
</dbReference>
<dbReference type="InterPro" id="IPR011642">
    <property type="entry name" value="Gate_dom"/>
</dbReference>
<feature type="transmembrane region" description="Helical" evidence="2">
    <location>
        <begin position="556"/>
        <end position="581"/>
    </location>
</feature>
<feature type="transmembrane region" description="Helical" evidence="2">
    <location>
        <begin position="394"/>
        <end position="414"/>
    </location>
</feature>
<accession>A0ABS8HCH8</accession>
<dbReference type="Pfam" id="PF02421">
    <property type="entry name" value="FeoB_N"/>
    <property type="match status" value="1"/>
</dbReference>
<organism evidence="4 5">
    <name type="scientific">Xanthomonas cassavae CFBP 4642</name>
    <dbReference type="NCBI Taxonomy" id="1219375"/>
    <lineage>
        <taxon>Bacteria</taxon>
        <taxon>Pseudomonadati</taxon>
        <taxon>Pseudomonadota</taxon>
        <taxon>Gammaproteobacteria</taxon>
        <taxon>Lysobacterales</taxon>
        <taxon>Lysobacteraceae</taxon>
        <taxon>Xanthomonas</taxon>
    </lineage>
</organism>
<dbReference type="PRINTS" id="PR00326">
    <property type="entry name" value="GTP1OBG"/>
</dbReference>
<feature type="domain" description="FeoB-type G" evidence="3">
    <location>
        <begin position="7"/>
        <end position="175"/>
    </location>
</feature>
<dbReference type="InterPro" id="IPR006073">
    <property type="entry name" value="GTP-bd"/>
</dbReference>
<protein>
    <recommendedName>
        <fullName evidence="1">Ferrous iron transport protein B</fullName>
    </recommendedName>
</protein>
<dbReference type="Pfam" id="PF07670">
    <property type="entry name" value="Gate"/>
    <property type="match status" value="2"/>
</dbReference>
<evidence type="ECO:0000259" key="3">
    <source>
        <dbReference type="PROSITE" id="PS51711"/>
    </source>
</evidence>
<evidence type="ECO:0000256" key="2">
    <source>
        <dbReference type="SAM" id="Phobius"/>
    </source>
</evidence>
<reference evidence="4 5" key="1">
    <citation type="submission" date="2021-10" db="EMBL/GenBank/DDBJ databases">
        <title>Genome sequencing of Xanthomonas strains from NCPPB.</title>
        <authorList>
            <person name="Hussein R."/>
            <person name="Harrison J."/>
            <person name="Studholme D.J."/>
            <person name="Vicente J."/>
            <person name="Grant M."/>
        </authorList>
    </citation>
    <scope>NUCLEOTIDE SEQUENCE [LARGE SCALE GENOMIC DNA]</scope>
    <source>
        <strain evidence="4 5">NCPPB 101</strain>
    </source>
</reference>
<keyword evidence="2" id="KW-0812">Transmembrane</keyword>
<evidence type="ECO:0000313" key="5">
    <source>
        <dbReference type="Proteomes" id="UP001199206"/>
    </source>
</evidence>
<dbReference type="InterPro" id="IPR030389">
    <property type="entry name" value="G_FEOB_dom"/>
</dbReference>
<keyword evidence="2" id="KW-1133">Transmembrane helix</keyword>
<dbReference type="InterPro" id="IPR027417">
    <property type="entry name" value="P-loop_NTPase"/>
</dbReference>
<dbReference type="RefSeq" id="WP_029219701.1">
    <property type="nucleotide sequence ID" value="NZ_CAWLZN010000001.1"/>
</dbReference>
<dbReference type="InterPro" id="IPR050860">
    <property type="entry name" value="FeoB_GTPase"/>
</dbReference>
<dbReference type="CDD" id="cd01879">
    <property type="entry name" value="FeoB"/>
    <property type="match status" value="1"/>
</dbReference>
<name>A0ABS8HCH8_9XANT</name>
<comment type="caution">
    <text evidence="4">The sequence shown here is derived from an EMBL/GenBank/DDBJ whole genome shotgun (WGS) entry which is preliminary data.</text>
</comment>
<dbReference type="PROSITE" id="PS51711">
    <property type="entry name" value="G_FEOB"/>
    <property type="match status" value="1"/>
</dbReference>
<dbReference type="Pfam" id="PF07664">
    <property type="entry name" value="FeoB_C"/>
    <property type="match status" value="1"/>
</dbReference>
<dbReference type="PANTHER" id="PTHR43185">
    <property type="entry name" value="FERROUS IRON TRANSPORT PROTEIN B"/>
    <property type="match status" value="1"/>
</dbReference>
<feature type="transmembrane region" description="Helical" evidence="2">
    <location>
        <begin position="322"/>
        <end position="344"/>
    </location>
</feature>
<dbReference type="Proteomes" id="UP001199206">
    <property type="component" value="Unassembled WGS sequence"/>
</dbReference>
<dbReference type="Gene3D" id="3.40.50.300">
    <property type="entry name" value="P-loop containing nucleotide triphosphate hydrolases"/>
    <property type="match status" value="1"/>
</dbReference>
<evidence type="ECO:0000313" key="4">
    <source>
        <dbReference type="EMBL" id="MCC4619865.1"/>
    </source>
</evidence>
<keyword evidence="2" id="KW-0472">Membrane</keyword>